<gene>
    <name evidence="2" type="ORF">KI387_042588</name>
</gene>
<organism evidence="2 3">
    <name type="scientific">Taxus chinensis</name>
    <name type="common">Chinese yew</name>
    <name type="synonym">Taxus wallichiana var. chinensis</name>
    <dbReference type="NCBI Taxonomy" id="29808"/>
    <lineage>
        <taxon>Eukaryota</taxon>
        <taxon>Viridiplantae</taxon>
        <taxon>Streptophyta</taxon>
        <taxon>Embryophyta</taxon>
        <taxon>Tracheophyta</taxon>
        <taxon>Spermatophyta</taxon>
        <taxon>Pinopsida</taxon>
        <taxon>Pinidae</taxon>
        <taxon>Conifers II</taxon>
        <taxon>Cupressales</taxon>
        <taxon>Taxaceae</taxon>
        <taxon>Taxus</taxon>
    </lineage>
</organism>
<feature type="region of interest" description="Disordered" evidence="1">
    <location>
        <begin position="75"/>
        <end position="96"/>
    </location>
</feature>
<sequence length="96" mass="11066">MPKLAPEPEVLPVKITTHAKVACAREVLQQKPTITKEDVLHARYLDPAHQKEVYQETMEVLRNLQGEIQCLKEQSRKMEQKKATETVQSDIDDLKE</sequence>
<proteinExistence type="predicted"/>
<comment type="caution">
    <text evidence="2">The sequence shown here is derived from an EMBL/GenBank/DDBJ whole genome shotgun (WGS) entry which is preliminary data.</text>
</comment>
<accession>A0AA38C447</accession>
<feature type="non-terminal residue" evidence="2">
    <location>
        <position position="96"/>
    </location>
</feature>
<evidence type="ECO:0000256" key="1">
    <source>
        <dbReference type="SAM" id="MobiDB-lite"/>
    </source>
</evidence>
<protein>
    <submittedName>
        <fullName evidence="2">Uncharacterized protein</fullName>
    </submittedName>
</protein>
<name>A0AA38C447_TAXCH</name>
<reference evidence="2 3" key="1">
    <citation type="journal article" date="2021" name="Nat. Plants">
        <title>The Taxus genome provides insights into paclitaxel biosynthesis.</title>
        <authorList>
            <person name="Xiong X."/>
            <person name="Gou J."/>
            <person name="Liao Q."/>
            <person name="Li Y."/>
            <person name="Zhou Q."/>
            <person name="Bi G."/>
            <person name="Li C."/>
            <person name="Du R."/>
            <person name="Wang X."/>
            <person name="Sun T."/>
            <person name="Guo L."/>
            <person name="Liang H."/>
            <person name="Lu P."/>
            <person name="Wu Y."/>
            <person name="Zhang Z."/>
            <person name="Ro D.K."/>
            <person name="Shang Y."/>
            <person name="Huang S."/>
            <person name="Yan J."/>
        </authorList>
    </citation>
    <scope>NUCLEOTIDE SEQUENCE [LARGE SCALE GENOMIC DNA]</scope>
    <source>
        <strain evidence="2">Ta-2019</strain>
    </source>
</reference>
<dbReference type="EMBL" id="JAHRHJ020003221">
    <property type="protein sequence ID" value="KAH9292216.1"/>
    <property type="molecule type" value="Genomic_DNA"/>
</dbReference>
<keyword evidence="3" id="KW-1185">Reference proteome</keyword>
<evidence type="ECO:0000313" key="3">
    <source>
        <dbReference type="Proteomes" id="UP000824469"/>
    </source>
</evidence>
<feature type="compositionally biased region" description="Basic and acidic residues" evidence="1">
    <location>
        <begin position="75"/>
        <end position="84"/>
    </location>
</feature>
<dbReference type="Proteomes" id="UP000824469">
    <property type="component" value="Unassembled WGS sequence"/>
</dbReference>
<dbReference type="AlphaFoldDB" id="A0AA38C447"/>
<evidence type="ECO:0000313" key="2">
    <source>
        <dbReference type="EMBL" id="KAH9292216.1"/>
    </source>
</evidence>